<evidence type="ECO:0000313" key="3">
    <source>
        <dbReference type="Proteomes" id="UP000823388"/>
    </source>
</evidence>
<evidence type="ECO:0000313" key="2">
    <source>
        <dbReference type="EMBL" id="KAG2540939.1"/>
    </source>
</evidence>
<sequence>MMGESITAGSRIGSAAPHTPMPATLAADTPRVASTPITGRPPHATGSHLEFPSLAGRLHPASSSSASAWSSHVGGPPRPRVEVPSQPVASARGRAPHCCCSALPSPRPRAAARERWRGGGKGGEGRGPGREVWRGRCRRGEGRRGGGGGEGARRRRRGEGGRCGGSETRGSGEDKK</sequence>
<comment type="caution">
    <text evidence="2">The sequence shown here is derived from an EMBL/GenBank/DDBJ whole genome shotgun (WGS) entry which is preliminary data.</text>
</comment>
<reference evidence="2" key="1">
    <citation type="submission" date="2020-05" db="EMBL/GenBank/DDBJ databases">
        <title>WGS assembly of Panicum virgatum.</title>
        <authorList>
            <person name="Lovell J.T."/>
            <person name="Jenkins J."/>
            <person name="Shu S."/>
            <person name="Juenger T.E."/>
            <person name="Schmutz J."/>
        </authorList>
    </citation>
    <scope>NUCLEOTIDE SEQUENCE</scope>
    <source>
        <strain evidence="2">AP13</strain>
    </source>
</reference>
<evidence type="ECO:0000256" key="1">
    <source>
        <dbReference type="SAM" id="MobiDB-lite"/>
    </source>
</evidence>
<dbReference type="AlphaFoldDB" id="A0A8T0MZ68"/>
<name>A0A8T0MZ68_PANVG</name>
<feature type="region of interest" description="Disordered" evidence="1">
    <location>
        <begin position="1"/>
        <end position="176"/>
    </location>
</feature>
<dbReference type="EMBL" id="CM029054">
    <property type="protein sequence ID" value="KAG2540939.1"/>
    <property type="molecule type" value="Genomic_DNA"/>
</dbReference>
<organism evidence="2 3">
    <name type="scientific">Panicum virgatum</name>
    <name type="common">Blackwell switchgrass</name>
    <dbReference type="NCBI Taxonomy" id="38727"/>
    <lineage>
        <taxon>Eukaryota</taxon>
        <taxon>Viridiplantae</taxon>
        <taxon>Streptophyta</taxon>
        <taxon>Embryophyta</taxon>
        <taxon>Tracheophyta</taxon>
        <taxon>Spermatophyta</taxon>
        <taxon>Magnoliopsida</taxon>
        <taxon>Liliopsida</taxon>
        <taxon>Poales</taxon>
        <taxon>Poaceae</taxon>
        <taxon>PACMAD clade</taxon>
        <taxon>Panicoideae</taxon>
        <taxon>Panicodae</taxon>
        <taxon>Paniceae</taxon>
        <taxon>Panicinae</taxon>
        <taxon>Panicum</taxon>
        <taxon>Panicum sect. Hiantes</taxon>
    </lineage>
</organism>
<proteinExistence type="predicted"/>
<keyword evidence="3" id="KW-1185">Reference proteome</keyword>
<gene>
    <name evidence="2" type="ORF">PVAP13_9NG590500</name>
</gene>
<feature type="compositionally biased region" description="Basic and acidic residues" evidence="1">
    <location>
        <begin position="111"/>
        <end position="144"/>
    </location>
</feature>
<accession>A0A8T0MZ68</accession>
<dbReference type="Proteomes" id="UP000823388">
    <property type="component" value="Chromosome 9N"/>
</dbReference>
<feature type="compositionally biased region" description="Low complexity" evidence="1">
    <location>
        <begin position="61"/>
        <end position="75"/>
    </location>
</feature>
<protein>
    <submittedName>
        <fullName evidence="2">Uncharacterized protein</fullName>
    </submittedName>
</protein>